<sequence>MWSSGMNALSFISSINLHQDIPYGFPSFSKHQRDGLIHCPPLRMGSTRGYFSPALCLSYELAVVKEAAQCFQLPELPHTIFCAMLLNEVERLAVLHGRALRIMESALIELCWSTFEATEIRFWRPDFEKRPSKRKRARTPRGPPPLQTTTSRMGEREQEKKEEREGALHGPIIMAFPSLHDTREMADFVRESFRWH</sequence>
<evidence type="ECO:0000313" key="2">
    <source>
        <dbReference type="EMBL" id="KAJ8436717.1"/>
    </source>
</evidence>
<dbReference type="Proteomes" id="UP001153076">
    <property type="component" value="Unassembled WGS sequence"/>
</dbReference>
<gene>
    <name evidence="2" type="ORF">Cgig2_027388</name>
</gene>
<evidence type="ECO:0000256" key="1">
    <source>
        <dbReference type="SAM" id="MobiDB-lite"/>
    </source>
</evidence>
<comment type="caution">
    <text evidence="2">The sequence shown here is derived from an EMBL/GenBank/DDBJ whole genome shotgun (WGS) entry which is preliminary data.</text>
</comment>
<reference evidence="2" key="1">
    <citation type="submission" date="2022-04" db="EMBL/GenBank/DDBJ databases">
        <title>Carnegiea gigantea Genome sequencing and assembly v2.</title>
        <authorList>
            <person name="Copetti D."/>
            <person name="Sanderson M.J."/>
            <person name="Burquez A."/>
            <person name="Wojciechowski M.F."/>
        </authorList>
    </citation>
    <scope>NUCLEOTIDE SEQUENCE</scope>
    <source>
        <strain evidence="2">SGP5-SGP5p</strain>
        <tissue evidence="2">Aerial part</tissue>
    </source>
</reference>
<proteinExistence type="predicted"/>
<dbReference type="AlphaFoldDB" id="A0A9Q1K4X2"/>
<accession>A0A9Q1K4X2</accession>
<protein>
    <submittedName>
        <fullName evidence="2">Uncharacterized protein</fullName>
    </submittedName>
</protein>
<feature type="compositionally biased region" description="Basic and acidic residues" evidence="1">
    <location>
        <begin position="153"/>
        <end position="167"/>
    </location>
</feature>
<keyword evidence="3" id="KW-1185">Reference proteome</keyword>
<feature type="region of interest" description="Disordered" evidence="1">
    <location>
        <begin position="131"/>
        <end position="167"/>
    </location>
</feature>
<evidence type="ECO:0000313" key="3">
    <source>
        <dbReference type="Proteomes" id="UP001153076"/>
    </source>
</evidence>
<dbReference type="EMBL" id="JAKOGI010000332">
    <property type="protein sequence ID" value="KAJ8436717.1"/>
    <property type="molecule type" value="Genomic_DNA"/>
</dbReference>
<name>A0A9Q1K4X2_9CARY</name>
<organism evidence="2 3">
    <name type="scientific">Carnegiea gigantea</name>
    <dbReference type="NCBI Taxonomy" id="171969"/>
    <lineage>
        <taxon>Eukaryota</taxon>
        <taxon>Viridiplantae</taxon>
        <taxon>Streptophyta</taxon>
        <taxon>Embryophyta</taxon>
        <taxon>Tracheophyta</taxon>
        <taxon>Spermatophyta</taxon>
        <taxon>Magnoliopsida</taxon>
        <taxon>eudicotyledons</taxon>
        <taxon>Gunneridae</taxon>
        <taxon>Pentapetalae</taxon>
        <taxon>Caryophyllales</taxon>
        <taxon>Cactineae</taxon>
        <taxon>Cactaceae</taxon>
        <taxon>Cactoideae</taxon>
        <taxon>Echinocereeae</taxon>
        <taxon>Carnegiea</taxon>
    </lineage>
</organism>